<keyword evidence="2" id="KW-1185">Reference proteome</keyword>
<protein>
    <submittedName>
        <fullName evidence="1">Uncharacterized protein</fullName>
    </submittedName>
</protein>
<dbReference type="AlphaFoldDB" id="A0A165ZRL5"/>
<dbReference type="EMBL" id="KV428175">
    <property type="protein sequence ID" value="KZT34567.1"/>
    <property type="molecule type" value="Genomic_DNA"/>
</dbReference>
<reference evidence="1 2" key="1">
    <citation type="journal article" date="2016" name="Mol. Biol. Evol.">
        <title>Comparative Genomics of Early-Diverging Mushroom-Forming Fungi Provides Insights into the Origins of Lignocellulose Decay Capabilities.</title>
        <authorList>
            <person name="Nagy L.G."/>
            <person name="Riley R."/>
            <person name="Tritt A."/>
            <person name="Adam C."/>
            <person name="Daum C."/>
            <person name="Floudas D."/>
            <person name="Sun H."/>
            <person name="Yadav J.S."/>
            <person name="Pangilinan J."/>
            <person name="Larsson K.H."/>
            <person name="Matsuura K."/>
            <person name="Barry K."/>
            <person name="Labutti K."/>
            <person name="Kuo R."/>
            <person name="Ohm R.A."/>
            <person name="Bhattacharya S.S."/>
            <person name="Shirouzu T."/>
            <person name="Yoshinaga Y."/>
            <person name="Martin F.M."/>
            <person name="Grigoriev I.V."/>
            <person name="Hibbett D.S."/>
        </authorList>
    </citation>
    <scope>NUCLEOTIDE SEQUENCE [LARGE SCALE GENOMIC DNA]</scope>
    <source>
        <strain evidence="1 2">HHB10207 ss-3</strain>
    </source>
</reference>
<evidence type="ECO:0000313" key="1">
    <source>
        <dbReference type="EMBL" id="KZT34567.1"/>
    </source>
</evidence>
<dbReference type="Proteomes" id="UP000076798">
    <property type="component" value="Unassembled WGS sequence"/>
</dbReference>
<sequence>MPTHIPGFLKEKVQRTTATADKRLDKFIQGSLRYVDTSAEPWVTHLSGLREGIREIAFTEARYVDIELS</sequence>
<name>A0A165ZRL5_9AGAM</name>
<proteinExistence type="predicted"/>
<evidence type="ECO:0000313" key="2">
    <source>
        <dbReference type="Proteomes" id="UP000076798"/>
    </source>
</evidence>
<accession>A0A165ZRL5</accession>
<organism evidence="1 2">
    <name type="scientific">Sistotremastrum suecicum HHB10207 ss-3</name>
    <dbReference type="NCBI Taxonomy" id="1314776"/>
    <lineage>
        <taxon>Eukaryota</taxon>
        <taxon>Fungi</taxon>
        <taxon>Dikarya</taxon>
        <taxon>Basidiomycota</taxon>
        <taxon>Agaricomycotina</taxon>
        <taxon>Agaricomycetes</taxon>
        <taxon>Sistotremastrales</taxon>
        <taxon>Sistotremastraceae</taxon>
        <taxon>Sistotremastrum</taxon>
    </lineage>
</organism>
<gene>
    <name evidence="1" type="ORF">SISSUDRAFT_1052603</name>
</gene>